<proteinExistence type="predicted"/>
<evidence type="ECO:0000256" key="1">
    <source>
        <dbReference type="ARBA" id="ARBA00004442"/>
    </source>
</evidence>
<comment type="caution">
    <text evidence="7">The sequence shown here is derived from an EMBL/GenBank/DDBJ whole genome shotgun (WGS) entry which is preliminary data.</text>
</comment>
<keyword evidence="2" id="KW-1134">Transmembrane beta strand</keyword>
<dbReference type="Proteomes" id="UP000486602">
    <property type="component" value="Unassembled WGS sequence"/>
</dbReference>
<dbReference type="Gene3D" id="1.20.1600.10">
    <property type="entry name" value="Outer membrane efflux proteins (OEP)"/>
    <property type="match status" value="1"/>
</dbReference>
<accession>A0A7K3WN61</accession>
<evidence type="ECO:0000256" key="6">
    <source>
        <dbReference type="SAM" id="SignalP"/>
    </source>
</evidence>
<dbReference type="GO" id="GO:1990281">
    <property type="term" value="C:efflux pump complex"/>
    <property type="evidence" value="ECO:0007669"/>
    <property type="project" value="TreeGrafter"/>
</dbReference>
<evidence type="ECO:0000256" key="2">
    <source>
        <dbReference type="ARBA" id="ARBA00022452"/>
    </source>
</evidence>
<dbReference type="GO" id="GO:0015562">
    <property type="term" value="F:efflux transmembrane transporter activity"/>
    <property type="evidence" value="ECO:0007669"/>
    <property type="project" value="InterPro"/>
</dbReference>
<dbReference type="RefSeq" id="WP_163283954.1">
    <property type="nucleotide sequence ID" value="NZ_JAAGVY010000008.1"/>
</dbReference>
<evidence type="ECO:0000313" key="7">
    <source>
        <dbReference type="EMBL" id="NEN23089.1"/>
    </source>
</evidence>
<sequence>MRIVFFLLSMIFGYHALAQVESISTSTQRDSVLDYNSFLKLVEAYHPVSLSANFNMDIAERNLMIARGGFDPLLYGNYRTKEFGETDYYTALNAGLEIPTWMGITVRGGYEDNQGQYLNPENTVPGNGLINAGITAQLGSGLLMDSRRAALRQAQISIDLTQAERQILLNRLFVEASTVYFEWALAAENLVVTENALSLAATRYEATKVSFEFGDLPAIDTTEAYTQVLDRLYQLRDAQSQWIKYVNAASVYLWTGEQLPLNIAPGVYPNLSGAISFTEELFAINNNHPELQKLEFKIDYLNIDRRLASEYLRPKIELKYNFLSENAFANSDTELFGTSRFFENNYNFGAKVSFPLFIREARGKLGMTKIKIDQTGLEFDLKQAQLNAKLSTLIGYLANLSDQISFYEQNIALLERMRVGEEQLFENGESSLFLVNARETKLIDAEMKYNALLAKERIVRAEIREISGQGFFD</sequence>
<evidence type="ECO:0000313" key="8">
    <source>
        <dbReference type="Proteomes" id="UP000486602"/>
    </source>
</evidence>
<dbReference type="InterPro" id="IPR051906">
    <property type="entry name" value="TolC-like"/>
</dbReference>
<keyword evidence="8" id="KW-1185">Reference proteome</keyword>
<keyword evidence="6" id="KW-0732">Signal</keyword>
<dbReference type="GO" id="GO:0009279">
    <property type="term" value="C:cell outer membrane"/>
    <property type="evidence" value="ECO:0007669"/>
    <property type="project" value="UniProtKB-SubCell"/>
</dbReference>
<keyword evidence="4" id="KW-0472">Membrane</keyword>
<comment type="subcellular location">
    <subcellularLocation>
        <location evidence="1">Cell outer membrane</location>
    </subcellularLocation>
</comment>
<keyword evidence="3" id="KW-0812">Transmembrane</keyword>
<protein>
    <submittedName>
        <fullName evidence="7">TolC family protein</fullName>
    </submittedName>
</protein>
<evidence type="ECO:0000256" key="3">
    <source>
        <dbReference type="ARBA" id="ARBA00022692"/>
    </source>
</evidence>
<dbReference type="GO" id="GO:0015288">
    <property type="term" value="F:porin activity"/>
    <property type="evidence" value="ECO:0007669"/>
    <property type="project" value="TreeGrafter"/>
</dbReference>
<feature type="chain" id="PRO_5029599872" evidence="6">
    <location>
        <begin position="19"/>
        <end position="473"/>
    </location>
</feature>
<organism evidence="7 8">
    <name type="scientific">Cryomorpha ignava</name>
    <dbReference type="NCBI Taxonomy" id="101383"/>
    <lineage>
        <taxon>Bacteria</taxon>
        <taxon>Pseudomonadati</taxon>
        <taxon>Bacteroidota</taxon>
        <taxon>Flavobacteriia</taxon>
        <taxon>Flavobacteriales</taxon>
        <taxon>Cryomorphaceae</taxon>
        <taxon>Cryomorpha</taxon>
    </lineage>
</organism>
<evidence type="ECO:0000256" key="5">
    <source>
        <dbReference type="ARBA" id="ARBA00023237"/>
    </source>
</evidence>
<gene>
    <name evidence="7" type="ORF">G3O08_06200</name>
</gene>
<feature type="signal peptide" evidence="6">
    <location>
        <begin position="1"/>
        <end position="18"/>
    </location>
</feature>
<keyword evidence="5" id="KW-0998">Cell outer membrane</keyword>
<dbReference type="AlphaFoldDB" id="A0A7K3WN61"/>
<dbReference type="PANTHER" id="PTHR30026">
    <property type="entry name" value="OUTER MEMBRANE PROTEIN TOLC"/>
    <property type="match status" value="1"/>
</dbReference>
<dbReference type="SUPFAM" id="SSF56954">
    <property type="entry name" value="Outer membrane efflux proteins (OEP)"/>
    <property type="match status" value="1"/>
</dbReference>
<dbReference type="EMBL" id="JAAGVY010000008">
    <property type="protein sequence ID" value="NEN23089.1"/>
    <property type="molecule type" value="Genomic_DNA"/>
</dbReference>
<dbReference type="PANTHER" id="PTHR30026:SF21">
    <property type="entry name" value="SLR1270 PROTEIN"/>
    <property type="match status" value="1"/>
</dbReference>
<evidence type="ECO:0000256" key="4">
    <source>
        <dbReference type="ARBA" id="ARBA00023136"/>
    </source>
</evidence>
<name>A0A7K3WN61_9FLAO</name>
<reference evidence="7 8" key="1">
    <citation type="submission" date="2020-02" db="EMBL/GenBank/DDBJ databases">
        <title>Out from the shadows clarifying the taxonomy of the family Cryomorphaceae and related taxa by utilizing the GTDB taxonomic framework.</title>
        <authorList>
            <person name="Bowman J.P."/>
        </authorList>
    </citation>
    <scope>NUCLEOTIDE SEQUENCE [LARGE SCALE GENOMIC DNA]</scope>
    <source>
        <strain evidence="7 8">QSSC 1-22</strain>
    </source>
</reference>